<keyword evidence="3" id="KW-1185">Reference proteome</keyword>
<name>A0A146GDJ8_TERSA</name>
<dbReference type="EMBL" id="BDCO01000002">
    <property type="protein sequence ID" value="GAT34717.1"/>
    <property type="molecule type" value="Genomic_DNA"/>
</dbReference>
<evidence type="ECO:0000313" key="2">
    <source>
        <dbReference type="EMBL" id="GAT34717.1"/>
    </source>
</evidence>
<gene>
    <name evidence="2" type="ORF">TSACC_23150</name>
</gene>
<sequence>MKAFALAIALVLAAGTLQAGVDTVPTGGSASGVPRIPPEILLGIKNRVVLFHPGQPKVQMERIWEEIEAYQALKRIPNNPAKREAAEKYPFHYTKQLYLAQRPLWG</sequence>
<keyword evidence="1" id="KW-0732">Signal</keyword>
<evidence type="ECO:0000256" key="1">
    <source>
        <dbReference type="SAM" id="SignalP"/>
    </source>
</evidence>
<accession>A0A146GDJ8</accession>
<evidence type="ECO:0000313" key="3">
    <source>
        <dbReference type="Proteomes" id="UP000076023"/>
    </source>
</evidence>
<dbReference type="AlphaFoldDB" id="A0A146GDJ8"/>
<organism evidence="2 3">
    <name type="scientific">Terrimicrobium sacchariphilum</name>
    <dbReference type="NCBI Taxonomy" id="690879"/>
    <lineage>
        <taxon>Bacteria</taxon>
        <taxon>Pseudomonadati</taxon>
        <taxon>Verrucomicrobiota</taxon>
        <taxon>Terrimicrobiia</taxon>
        <taxon>Terrimicrobiales</taxon>
        <taxon>Terrimicrobiaceae</taxon>
        <taxon>Terrimicrobium</taxon>
    </lineage>
</organism>
<dbReference type="Proteomes" id="UP000076023">
    <property type="component" value="Unassembled WGS sequence"/>
</dbReference>
<feature type="chain" id="PRO_5007524980" evidence="1">
    <location>
        <begin position="20"/>
        <end position="106"/>
    </location>
</feature>
<protein>
    <submittedName>
        <fullName evidence="2">Uncharacterized protein</fullName>
    </submittedName>
</protein>
<dbReference type="RefSeq" id="WP_153811490.1">
    <property type="nucleotide sequence ID" value="NZ_BDCO01000002.1"/>
</dbReference>
<comment type="caution">
    <text evidence="2">The sequence shown here is derived from an EMBL/GenBank/DDBJ whole genome shotgun (WGS) entry which is preliminary data.</text>
</comment>
<reference evidence="3" key="1">
    <citation type="journal article" date="2017" name="Genome Announc.">
        <title>Draft Genome Sequence of Terrimicrobium sacchariphilum NM-5T, a Facultative Anaerobic Soil Bacterium of the Class Spartobacteria.</title>
        <authorList>
            <person name="Qiu Y.L."/>
            <person name="Tourlousse D.M."/>
            <person name="Matsuura N."/>
            <person name="Ohashi A."/>
            <person name="Sekiguchi Y."/>
        </authorList>
    </citation>
    <scope>NUCLEOTIDE SEQUENCE [LARGE SCALE GENOMIC DNA]</scope>
    <source>
        <strain evidence="3">NM-5</strain>
    </source>
</reference>
<dbReference type="InParanoid" id="A0A146GDJ8"/>
<dbReference type="OrthoDB" id="9843318at2"/>
<feature type="signal peptide" evidence="1">
    <location>
        <begin position="1"/>
        <end position="19"/>
    </location>
</feature>
<proteinExistence type="predicted"/>